<sequence length="168" mass="18597">MALAFTNLSWWLPSGKHKEPGRPNGSSGNSVSDAGMESDNLKFPLAKSSAVSSSRNVKRKWRSREERKIDREYDIVLVPPDGGCISGSESDDLEWSIGWLEPHGPGFQSDDDSDNSFAVLVPCYGKVPDYLIEDSDSKIVGAVAHITEIYPVESEKYMEQWLVTLQSS</sequence>
<name>A0A059BRF3_EUCGR</name>
<dbReference type="Gramene" id="KCW68519">
    <property type="protein sequence ID" value="KCW68519"/>
    <property type="gene ID" value="EUGRSUZ_F02152"/>
</dbReference>
<dbReference type="FunCoup" id="A0A059BRF3">
    <property type="interactions" value="102"/>
</dbReference>
<dbReference type="EMBL" id="KK198758">
    <property type="protein sequence ID" value="KCW68519.1"/>
    <property type="molecule type" value="Genomic_DNA"/>
</dbReference>
<evidence type="ECO:0000313" key="2">
    <source>
        <dbReference type="EMBL" id="KCW68519.1"/>
    </source>
</evidence>
<accession>A0A059BRF3</accession>
<feature type="region of interest" description="Disordered" evidence="1">
    <location>
        <begin position="12"/>
        <end position="38"/>
    </location>
</feature>
<dbReference type="AlphaFoldDB" id="A0A059BRF3"/>
<organism evidence="2">
    <name type="scientific">Eucalyptus grandis</name>
    <name type="common">Flooded gum</name>
    <dbReference type="NCBI Taxonomy" id="71139"/>
    <lineage>
        <taxon>Eukaryota</taxon>
        <taxon>Viridiplantae</taxon>
        <taxon>Streptophyta</taxon>
        <taxon>Embryophyta</taxon>
        <taxon>Tracheophyta</taxon>
        <taxon>Spermatophyta</taxon>
        <taxon>Magnoliopsida</taxon>
        <taxon>eudicotyledons</taxon>
        <taxon>Gunneridae</taxon>
        <taxon>Pentapetalae</taxon>
        <taxon>rosids</taxon>
        <taxon>malvids</taxon>
        <taxon>Myrtales</taxon>
        <taxon>Myrtaceae</taxon>
        <taxon>Myrtoideae</taxon>
        <taxon>Eucalypteae</taxon>
        <taxon>Eucalyptus</taxon>
    </lineage>
</organism>
<dbReference type="KEGG" id="egr:104449187"/>
<dbReference type="PANTHER" id="PTHR34464:SF5">
    <property type="match status" value="1"/>
</dbReference>
<dbReference type="OrthoDB" id="686813at2759"/>
<evidence type="ECO:0000256" key="1">
    <source>
        <dbReference type="SAM" id="MobiDB-lite"/>
    </source>
</evidence>
<protein>
    <submittedName>
        <fullName evidence="2">Uncharacterized protein</fullName>
    </submittedName>
</protein>
<dbReference type="OMA" id="EKFMEQW"/>
<gene>
    <name evidence="2" type="ORF">EUGRSUZ_F02152</name>
</gene>
<dbReference type="PANTHER" id="PTHR34464">
    <property type="entry name" value="OS09G0376300 PROTEIN"/>
    <property type="match status" value="1"/>
</dbReference>
<reference evidence="2" key="1">
    <citation type="submission" date="2013-07" db="EMBL/GenBank/DDBJ databases">
        <title>The genome of Eucalyptus grandis.</title>
        <authorList>
            <person name="Schmutz J."/>
            <person name="Hayes R."/>
            <person name="Myburg A."/>
            <person name="Tuskan G."/>
            <person name="Grattapaglia D."/>
            <person name="Rokhsar D.S."/>
        </authorList>
    </citation>
    <scope>NUCLEOTIDE SEQUENCE</scope>
    <source>
        <tissue evidence="2">Leaf extractions</tissue>
    </source>
</reference>
<dbReference type="eggNOG" id="ENOG502RYAH">
    <property type="taxonomic scope" value="Eukaryota"/>
</dbReference>
<proteinExistence type="predicted"/>
<dbReference type="STRING" id="71139.A0A059BRF3"/>
<dbReference type="InParanoid" id="A0A059BRF3"/>